<keyword evidence="4 9" id="KW-0812">Transmembrane</keyword>
<organism evidence="11 12">
    <name type="scientific">Roridomyces roridus</name>
    <dbReference type="NCBI Taxonomy" id="1738132"/>
    <lineage>
        <taxon>Eukaryota</taxon>
        <taxon>Fungi</taxon>
        <taxon>Dikarya</taxon>
        <taxon>Basidiomycota</taxon>
        <taxon>Agaricomycotina</taxon>
        <taxon>Agaricomycetes</taxon>
        <taxon>Agaricomycetidae</taxon>
        <taxon>Agaricales</taxon>
        <taxon>Marasmiineae</taxon>
        <taxon>Mycenaceae</taxon>
        <taxon>Roridomyces</taxon>
    </lineage>
</organism>
<sequence>MSKTVKDLTAGTAGGIAQVLVRVGQPFHIATKLWRMQTAPQGTYSGVCLQTRSLSTLQGTLTPLLGIGVCVSIQFGALENVKRYFAAQNRAKAIGGENGATLTGGQLFTTGVVAGVANGFVSGPVEHIRIRLQTQSSTKPDYKGPLDAIKKIYSAHGIPGVFKGQAVTLLREATGYGVYFLAYEKLVQREMALKGIRRDELNPVNAVLYGAAAGYVVSALRLRFYRHSWNSFPLWAVIYPIDMIKSRMQTDGFTPATGQKYKSAIDCVRTVWRTEGIAAFTRGLTPTLIRSPLANGATFLGFEMASRVLNSW</sequence>
<evidence type="ECO:0000256" key="10">
    <source>
        <dbReference type="RuleBase" id="RU000488"/>
    </source>
</evidence>
<dbReference type="Gene3D" id="1.50.40.10">
    <property type="entry name" value="Mitochondrial carrier domain"/>
    <property type="match status" value="1"/>
</dbReference>
<dbReference type="AlphaFoldDB" id="A0AAD7CEG2"/>
<dbReference type="InterPro" id="IPR018108">
    <property type="entry name" value="MCP_transmembrane"/>
</dbReference>
<evidence type="ECO:0000256" key="1">
    <source>
        <dbReference type="ARBA" id="ARBA00004225"/>
    </source>
</evidence>
<keyword evidence="12" id="KW-1185">Reference proteome</keyword>
<accession>A0AAD7CEG2</accession>
<dbReference type="EMBL" id="JARKIF010000002">
    <property type="protein sequence ID" value="KAJ7646737.1"/>
    <property type="molecule type" value="Genomic_DNA"/>
</dbReference>
<dbReference type="SUPFAM" id="SSF103506">
    <property type="entry name" value="Mitochondrial carrier"/>
    <property type="match status" value="1"/>
</dbReference>
<dbReference type="GO" id="GO:1990575">
    <property type="term" value="P:mitochondrial L-ornithine transmembrane transport"/>
    <property type="evidence" value="ECO:0007669"/>
    <property type="project" value="TreeGrafter"/>
</dbReference>
<dbReference type="PROSITE" id="PS50920">
    <property type="entry name" value="SOLCAR"/>
    <property type="match status" value="2"/>
</dbReference>
<feature type="repeat" description="Solcar" evidence="9">
    <location>
        <begin position="105"/>
        <end position="189"/>
    </location>
</feature>
<evidence type="ECO:0000313" key="11">
    <source>
        <dbReference type="EMBL" id="KAJ7646737.1"/>
    </source>
</evidence>
<evidence type="ECO:0000313" key="12">
    <source>
        <dbReference type="Proteomes" id="UP001221142"/>
    </source>
</evidence>
<dbReference type="GO" id="GO:0031966">
    <property type="term" value="C:mitochondrial membrane"/>
    <property type="evidence" value="ECO:0007669"/>
    <property type="project" value="UniProtKB-SubCell"/>
</dbReference>
<dbReference type="PANTHER" id="PTHR45624">
    <property type="entry name" value="MITOCHONDRIAL BASIC AMINO ACIDS TRANSPORTER-RELATED"/>
    <property type="match status" value="1"/>
</dbReference>
<evidence type="ECO:0000256" key="3">
    <source>
        <dbReference type="ARBA" id="ARBA00022448"/>
    </source>
</evidence>
<evidence type="ECO:0000256" key="5">
    <source>
        <dbReference type="ARBA" id="ARBA00022737"/>
    </source>
</evidence>
<protein>
    <submittedName>
        <fullName evidence="11">Mitochondrial carrier domain-containing protein</fullName>
    </submittedName>
</protein>
<feature type="repeat" description="Solcar" evidence="9">
    <location>
        <begin position="205"/>
        <end position="308"/>
    </location>
</feature>
<keyword evidence="8 9" id="KW-0472">Membrane</keyword>
<evidence type="ECO:0000256" key="2">
    <source>
        <dbReference type="ARBA" id="ARBA00006375"/>
    </source>
</evidence>
<evidence type="ECO:0000256" key="8">
    <source>
        <dbReference type="ARBA" id="ARBA00023136"/>
    </source>
</evidence>
<dbReference type="Pfam" id="PF00153">
    <property type="entry name" value="Mito_carr"/>
    <property type="match status" value="2"/>
</dbReference>
<keyword evidence="3 10" id="KW-0813">Transport</keyword>
<proteinExistence type="inferred from homology"/>
<comment type="similarity">
    <text evidence="2 10">Belongs to the mitochondrial carrier (TC 2.A.29) family.</text>
</comment>
<dbReference type="InterPro" id="IPR023395">
    <property type="entry name" value="MCP_dom_sf"/>
</dbReference>
<name>A0AAD7CEG2_9AGAR</name>
<reference evidence="11" key="1">
    <citation type="submission" date="2023-03" db="EMBL/GenBank/DDBJ databases">
        <title>Massive genome expansion in bonnet fungi (Mycena s.s.) driven by repeated elements and novel gene families across ecological guilds.</title>
        <authorList>
            <consortium name="Lawrence Berkeley National Laboratory"/>
            <person name="Harder C.B."/>
            <person name="Miyauchi S."/>
            <person name="Viragh M."/>
            <person name="Kuo A."/>
            <person name="Thoen E."/>
            <person name="Andreopoulos B."/>
            <person name="Lu D."/>
            <person name="Skrede I."/>
            <person name="Drula E."/>
            <person name="Henrissat B."/>
            <person name="Morin E."/>
            <person name="Kohler A."/>
            <person name="Barry K."/>
            <person name="LaButti K."/>
            <person name="Morin E."/>
            <person name="Salamov A."/>
            <person name="Lipzen A."/>
            <person name="Mereny Z."/>
            <person name="Hegedus B."/>
            <person name="Baldrian P."/>
            <person name="Stursova M."/>
            <person name="Weitz H."/>
            <person name="Taylor A."/>
            <person name="Grigoriev I.V."/>
            <person name="Nagy L.G."/>
            <person name="Martin F."/>
            <person name="Kauserud H."/>
        </authorList>
    </citation>
    <scope>NUCLEOTIDE SEQUENCE</scope>
    <source>
        <strain evidence="11">9284</strain>
    </source>
</reference>
<evidence type="ECO:0000256" key="9">
    <source>
        <dbReference type="PROSITE-ProRule" id="PRU00282"/>
    </source>
</evidence>
<dbReference type="Proteomes" id="UP001221142">
    <property type="component" value="Unassembled WGS sequence"/>
</dbReference>
<comment type="subcellular location">
    <subcellularLocation>
        <location evidence="1">Mitochondrion membrane</location>
        <topology evidence="1">Multi-pass membrane protein</topology>
    </subcellularLocation>
</comment>
<evidence type="ECO:0000256" key="6">
    <source>
        <dbReference type="ARBA" id="ARBA00022989"/>
    </source>
</evidence>
<dbReference type="GO" id="GO:0000064">
    <property type="term" value="F:L-ornithine transmembrane transporter activity"/>
    <property type="evidence" value="ECO:0007669"/>
    <property type="project" value="TreeGrafter"/>
</dbReference>
<evidence type="ECO:0000256" key="4">
    <source>
        <dbReference type="ARBA" id="ARBA00022692"/>
    </source>
</evidence>
<comment type="caution">
    <text evidence="11">The sequence shown here is derived from an EMBL/GenBank/DDBJ whole genome shotgun (WGS) entry which is preliminary data.</text>
</comment>
<evidence type="ECO:0000256" key="7">
    <source>
        <dbReference type="ARBA" id="ARBA00023128"/>
    </source>
</evidence>
<dbReference type="PANTHER" id="PTHR45624:SF12">
    <property type="entry name" value="MITOCHONDRIAL ORNITHINE TRANSPORTER 1"/>
    <property type="match status" value="1"/>
</dbReference>
<dbReference type="InterPro" id="IPR050567">
    <property type="entry name" value="Mitochondrial_Carrier"/>
</dbReference>
<keyword evidence="5" id="KW-0677">Repeat</keyword>
<keyword evidence="6" id="KW-1133">Transmembrane helix</keyword>
<keyword evidence="7" id="KW-0496">Mitochondrion</keyword>
<gene>
    <name evidence="11" type="ORF">FB45DRAFT_891274</name>
</gene>